<dbReference type="GeneID" id="85367261"/>
<evidence type="ECO:0000313" key="4">
    <source>
        <dbReference type="Proteomes" id="UP001175211"/>
    </source>
</evidence>
<feature type="region of interest" description="Disordered" evidence="1">
    <location>
        <begin position="280"/>
        <end position="348"/>
    </location>
</feature>
<feature type="domain" description="HNH nuclease" evidence="2">
    <location>
        <begin position="124"/>
        <end position="190"/>
    </location>
</feature>
<feature type="compositionally biased region" description="Basic and acidic residues" evidence="1">
    <location>
        <begin position="328"/>
        <end position="344"/>
    </location>
</feature>
<evidence type="ECO:0000259" key="2">
    <source>
        <dbReference type="Pfam" id="PF13391"/>
    </source>
</evidence>
<gene>
    <name evidence="3" type="ORF">EV420DRAFT_8520</name>
</gene>
<dbReference type="Pfam" id="PF13391">
    <property type="entry name" value="HNH_2"/>
    <property type="match status" value="1"/>
</dbReference>
<protein>
    <recommendedName>
        <fullName evidence="2">HNH nuclease domain-containing protein</fullName>
    </recommendedName>
</protein>
<dbReference type="AlphaFoldDB" id="A0AA39NNU9"/>
<dbReference type="RefSeq" id="XP_060338897.1">
    <property type="nucleotide sequence ID" value="XM_060483713.1"/>
</dbReference>
<dbReference type="InterPro" id="IPR003615">
    <property type="entry name" value="HNH_nuc"/>
</dbReference>
<reference evidence="3" key="1">
    <citation type="submission" date="2023-06" db="EMBL/GenBank/DDBJ databases">
        <authorList>
            <consortium name="Lawrence Berkeley National Laboratory"/>
            <person name="Ahrendt S."/>
            <person name="Sahu N."/>
            <person name="Indic B."/>
            <person name="Wong-Bajracharya J."/>
            <person name="Merenyi Z."/>
            <person name="Ke H.-M."/>
            <person name="Monk M."/>
            <person name="Kocsube S."/>
            <person name="Drula E."/>
            <person name="Lipzen A."/>
            <person name="Balint B."/>
            <person name="Henrissat B."/>
            <person name="Andreopoulos B."/>
            <person name="Martin F.M."/>
            <person name="Harder C.B."/>
            <person name="Rigling D."/>
            <person name="Ford K.L."/>
            <person name="Foster G.D."/>
            <person name="Pangilinan J."/>
            <person name="Papanicolaou A."/>
            <person name="Barry K."/>
            <person name="LaButti K."/>
            <person name="Viragh M."/>
            <person name="Koriabine M."/>
            <person name="Yan M."/>
            <person name="Riley R."/>
            <person name="Champramary S."/>
            <person name="Plett K.L."/>
            <person name="Tsai I.J."/>
            <person name="Slot J."/>
            <person name="Sipos G."/>
            <person name="Plett J."/>
            <person name="Nagy L.G."/>
            <person name="Grigoriev I.V."/>
        </authorList>
    </citation>
    <scope>NUCLEOTIDE SEQUENCE</scope>
    <source>
        <strain evidence="3">CCBAS 213</strain>
    </source>
</reference>
<sequence>MLRPVPPPDFVHLILVPQEHPFYLEIPRQIATTVCLYPLKYLRYIGWCVLGVVGNLVDENGNAVKLNGELVDRAVYQYNIPGGNTLAHAVDIEVIRTQTHDTASETTSTREDFCERLLQRDHCCVWTGVSFGEGMHIIPFRRGSSWLQLIVRNRPHEEDLSSLLNINDIRNGFFVNPLIHTIFDRRYLVVLVTPNPILQPSDIPPRHQRDIEPDVSYPHQSRYTLQWIIAPGSESNLNQIPNNDDATFGSHRSHKPADLLLHYTYGAAGVKHWGKNMNVLTQRPGISKPPKPASVPMGPTEEKHDHDNSFKKWEKRRREDEEGEGEEGTAKELRTKRLAAERNEGNTSAEMGIKSETSDIWDEDDVMLFFWGNTKVARERHAREEEERREYFEKWRSGVPTTYSHSKEARLQNID</sequence>
<proteinExistence type="predicted"/>
<keyword evidence="4" id="KW-1185">Reference proteome</keyword>
<evidence type="ECO:0000256" key="1">
    <source>
        <dbReference type="SAM" id="MobiDB-lite"/>
    </source>
</evidence>
<feature type="compositionally biased region" description="Basic and acidic residues" evidence="1">
    <location>
        <begin position="300"/>
        <end position="320"/>
    </location>
</feature>
<comment type="caution">
    <text evidence="3">The sequence shown here is derived from an EMBL/GenBank/DDBJ whole genome shotgun (WGS) entry which is preliminary data.</text>
</comment>
<dbReference type="EMBL" id="JAUEPS010000001">
    <property type="protein sequence ID" value="KAK0469104.1"/>
    <property type="molecule type" value="Genomic_DNA"/>
</dbReference>
<organism evidence="3 4">
    <name type="scientific">Armillaria tabescens</name>
    <name type="common">Ringless honey mushroom</name>
    <name type="synonym">Agaricus tabescens</name>
    <dbReference type="NCBI Taxonomy" id="1929756"/>
    <lineage>
        <taxon>Eukaryota</taxon>
        <taxon>Fungi</taxon>
        <taxon>Dikarya</taxon>
        <taxon>Basidiomycota</taxon>
        <taxon>Agaricomycotina</taxon>
        <taxon>Agaricomycetes</taxon>
        <taxon>Agaricomycetidae</taxon>
        <taxon>Agaricales</taxon>
        <taxon>Marasmiineae</taxon>
        <taxon>Physalacriaceae</taxon>
        <taxon>Desarmillaria</taxon>
    </lineage>
</organism>
<evidence type="ECO:0000313" key="3">
    <source>
        <dbReference type="EMBL" id="KAK0469104.1"/>
    </source>
</evidence>
<accession>A0AA39NNU9</accession>
<dbReference type="Proteomes" id="UP001175211">
    <property type="component" value="Unassembled WGS sequence"/>
</dbReference>
<name>A0AA39NNU9_ARMTA</name>